<dbReference type="eggNOG" id="ENOG502SQD8">
    <property type="taxonomic scope" value="Eukaryota"/>
</dbReference>
<dbReference type="InterPro" id="IPR041698">
    <property type="entry name" value="Methyltransf_25"/>
</dbReference>
<dbReference type="CDD" id="cd02440">
    <property type="entry name" value="AdoMet_MTases"/>
    <property type="match status" value="1"/>
</dbReference>
<evidence type="ECO:0000313" key="8">
    <source>
        <dbReference type="Proteomes" id="UP000007322"/>
    </source>
</evidence>
<keyword evidence="8" id="KW-1185">Reference proteome</keyword>
<feature type="compositionally biased region" description="Basic and acidic residues" evidence="5">
    <location>
        <begin position="1"/>
        <end position="10"/>
    </location>
</feature>
<evidence type="ECO:0000256" key="1">
    <source>
        <dbReference type="ARBA" id="ARBA00022603"/>
    </source>
</evidence>
<feature type="region of interest" description="Disordered" evidence="5">
    <location>
        <begin position="363"/>
        <end position="386"/>
    </location>
</feature>
<dbReference type="AlphaFoldDB" id="G2QCE0"/>
<dbReference type="GeneID" id="11512636"/>
<feature type="domain" description="Methyltransferase" evidence="6">
    <location>
        <begin position="191"/>
        <end position="287"/>
    </location>
</feature>
<dbReference type="SUPFAM" id="SSF53335">
    <property type="entry name" value="S-adenosyl-L-methionine-dependent methyltransferases"/>
    <property type="match status" value="1"/>
</dbReference>
<keyword evidence="3" id="KW-0949">S-adenosyl-L-methionine</keyword>
<dbReference type="VEuPathDB" id="FungiDB:MYCTH_2303321"/>
<dbReference type="OrthoDB" id="10004862at2759"/>
<dbReference type="Pfam" id="PF13649">
    <property type="entry name" value="Methyltransf_25"/>
    <property type="match status" value="1"/>
</dbReference>
<dbReference type="RefSeq" id="XP_003662560.1">
    <property type="nucleotide sequence ID" value="XM_003662512.1"/>
</dbReference>
<dbReference type="Proteomes" id="UP000007322">
    <property type="component" value="Chromosome 3"/>
</dbReference>
<dbReference type="EMBL" id="CP003004">
    <property type="protein sequence ID" value="AEO57315.1"/>
    <property type="molecule type" value="Genomic_DNA"/>
</dbReference>
<organism evidence="7 8">
    <name type="scientific">Thermothelomyces thermophilus (strain ATCC 42464 / BCRC 31852 / DSM 1799)</name>
    <name type="common">Sporotrichum thermophile</name>
    <dbReference type="NCBI Taxonomy" id="573729"/>
    <lineage>
        <taxon>Eukaryota</taxon>
        <taxon>Fungi</taxon>
        <taxon>Dikarya</taxon>
        <taxon>Ascomycota</taxon>
        <taxon>Pezizomycotina</taxon>
        <taxon>Sordariomycetes</taxon>
        <taxon>Sordariomycetidae</taxon>
        <taxon>Sordariales</taxon>
        <taxon>Chaetomiaceae</taxon>
        <taxon>Thermothelomyces</taxon>
    </lineage>
</organism>
<dbReference type="PANTHER" id="PTHR43667:SF1">
    <property type="entry name" value="CYCLOPROPANE-FATTY-ACYL-PHOSPHOLIPID SYNTHASE"/>
    <property type="match status" value="1"/>
</dbReference>
<feature type="compositionally biased region" description="Low complexity" evidence="5">
    <location>
        <begin position="48"/>
        <end position="67"/>
    </location>
</feature>
<protein>
    <recommendedName>
        <fullName evidence="6">Methyltransferase domain-containing protein</fullName>
    </recommendedName>
</protein>
<gene>
    <name evidence="7" type="ORF">MYCTH_2303321</name>
</gene>
<reference evidence="7 8" key="1">
    <citation type="journal article" date="2011" name="Nat. Biotechnol.">
        <title>Comparative genomic analysis of the thermophilic biomass-degrading fungi Myceliophthora thermophila and Thielavia terrestris.</title>
        <authorList>
            <person name="Berka R.M."/>
            <person name="Grigoriev I.V."/>
            <person name="Otillar R."/>
            <person name="Salamov A."/>
            <person name="Grimwood J."/>
            <person name="Reid I."/>
            <person name="Ishmael N."/>
            <person name="John T."/>
            <person name="Darmond C."/>
            <person name="Moisan M.-C."/>
            <person name="Henrissat B."/>
            <person name="Coutinho P.M."/>
            <person name="Lombard V."/>
            <person name="Natvig D.O."/>
            <person name="Lindquist E."/>
            <person name="Schmutz J."/>
            <person name="Lucas S."/>
            <person name="Harris P."/>
            <person name="Powlowski J."/>
            <person name="Bellemare A."/>
            <person name="Taylor D."/>
            <person name="Butler G."/>
            <person name="de Vries R.P."/>
            <person name="Allijn I.E."/>
            <person name="van den Brink J."/>
            <person name="Ushinsky S."/>
            <person name="Storms R."/>
            <person name="Powell A.J."/>
            <person name="Paulsen I.T."/>
            <person name="Elbourne L.D.H."/>
            <person name="Baker S.E."/>
            <person name="Magnuson J."/>
            <person name="LaBoissiere S."/>
            <person name="Clutterbuck A.J."/>
            <person name="Martinez D."/>
            <person name="Wogulis M."/>
            <person name="de Leon A.L."/>
            <person name="Rey M.W."/>
            <person name="Tsang A."/>
        </authorList>
    </citation>
    <scope>NUCLEOTIDE SEQUENCE [LARGE SCALE GENOMIC DNA]</scope>
    <source>
        <strain evidence="8">ATCC 42464 / BCRC 31852 / DSM 1799</strain>
    </source>
</reference>
<dbReference type="Gene3D" id="3.40.50.150">
    <property type="entry name" value="Vaccinia Virus protein VP39"/>
    <property type="match status" value="1"/>
</dbReference>
<name>G2QCE0_THET4</name>
<dbReference type="HOGENOM" id="CLU_060397_2_0_1"/>
<dbReference type="GO" id="GO:0032259">
    <property type="term" value="P:methylation"/>
    <property type="evidence" value="ECO:0007669"/>
    <property type="project" value="UniProtKB-KW"/>
</dbReference>
<evidence type="ECO:0000313" key="7">
    <source>
        <dbReference type="EMBL" id="AEO57315.1"/>
    </source>
</evidence>
<dbReference type="PANTHER" id="PTHR43667">
    <property type="entry name" value="CYCLOPROPANE-FATTY-ACYL-PHOSPHOLIPID SYNTHASE"/>
    <property type="match status" value="1"/>
</dbReference>
<dbReference type="GO" id="GO:0008168">
    <property type="term" value="F:methyltransferase activity"/>
    <property type="evidence" value="ECO:0007669"/>
    <property type="project" value="UniProtKB-KW"/>
</dbReference>
<dbReference type="InterPro" id="IPR029063">
    <property type="entry name" value="SAM-dependent_MTases_sf"/>
</dbReference>
<feature type="region of interest" description="Disordered" evidence="5">
    <location>
        <begin position="151"/>
        <end position="171"/>
    </location>
</feature>
<dbReference type="GO" id="GO:0006629">
    <property type="term" value="P:lipid metabolic process"/>
    <property type="evidence" value="ECO:0007669"/>
    <property type="project" value="UniProtKB-KW"/>
</dbReference>
<proteinExistence type="predicted"/>
<evidence type="ECO:0000256" key="3">
    <source>
        <dbReference type="ARBA" id="ARBA00022691"/>
    </source>
</evidence>
<feature type="region of interest" description="Disordered" evidence="5">
    <location>
        <begin position="1"/>
        <end position="97"/>
    </location>
</feature>
<dbReference type="OMA" id="IAPEYNA"/>
<keyword evidence="1" id="KW-0489">Methyltransferase</keyword>
<dbReference type="KEGG" id="mtm:MYCTH_2303321"/>
<keyword evidence="4" id="KW-0443">Lipid metabolism</keyword>
<keyword evidence="2" id="KW-0808">Transferase</keyword>
<evidence type="ECO:0000259" key="6">
    <source>
        <dbReference type="Pfam" id="PF13649"/>
    </source>
</evidence>
<dbReference type="InParanoid" id="G2QCE0"/>
<evidence type="ECO:0000256" key="5">
    <source>
        <dbReference type="SAM" id="MobiDB-lite"/>
    </source>
</evidence>
<accession>G2QCE0</accession>
<sequence length="386" mass="42756">MKHLSQDQDKNSTAAGNPGTGQAEGSNPASLIRDLNIIGSIKESADYPTDNPTATAEPAPAENQTPTRVGSADRPRTPSPNPAPSLDTVTQPDRTSTELPANLKECIKESYDAIAPVYNQWTLLHQARRMHYTTRLLDFLRADRRHKDGVDYRRGEEKEENKEEEAMKRLPDSAGEGLDLINLNLNGMRALEVGCGTGVPVLEILLAKEMDTIGVDISATQIALAQAHFPTQTATGQAVWEQKDMMDLGYPPGEFDVIIGLYSLIHLPREEQTIFLNRAHRWLKAGGMLMINFPREELQGDVMEHWLGQDKGWMFWSSWGEEKMMQIIEDLEGMEVLLREVTETDAADPAFVWVVARKNRVEGAEGPADGTARREGAAESPGSKIE</sequence>
<feature type="compositionally biased region" description="Polar residues" evidence="5">
    <location>
        <begin position="87"/>
        <end position="97"/>
    </location>
</feature>
<evidence type="ECO:0000256" key="2">
    <source>
        <dbReference type="ARBA" id="ARBA00022679"/>
    </source>
</evidence>
<dbReference type="InterPro" id="IPR050723">
    <property type="entry name" value="CFA/CMAS"/>
</dbReference>
<evidence type="ECO:0000256" key="4">
    <source>
        <dbReference type="ARBA" id="ARBA00023098"/>
    </source>
</evidence>